<organism evidence="11 12">
    <name type="scientific">Coleophoma cylindrospora</name>
    <dbReference type="NCBI Taxonomy" id="1849047"/>
    <lineage>
        <taxon>Eukaryota</taxon>
        <taxon>Fungi</taxon>
        <taxon>Dikarya</taxon>
        <taxon>Ascomycota</taxon>
        <taxon>Pezizomycotina</taxon>
        <taxon>Leotiomycetes</taxon>
        <taxon>Helotiales</taxon>
        <taxon>Dermateaceae</taxon>
        <taxon>Coleophoma</taxon>
    </lineage>
</organism>
<keyword evidence="7" id="KW-0804">Transcription</keyword>
<dbReference type="GO" id="GO:0006355">
    <property type="term" value="P:regulation of DNA-templated transcription"/>
    <property type="evidence" value="ECO:0007669"/>
    <property type="project" value="InterPro"/>
</dbReference>
<keyword evidence="12" id="KW-1185">Reference proteome</keyword>
<evidence type="ECO:0000313" key="12">
    <source>
        <dbReference type="Proteomes" id="UP000256645"/>
    </source>
</evidence>
<evidence type="ECO:0000256" key="8">
    <source>
        <dbReference type="ARBA" id="ARBA00023242"/>
    </source>
</evidence>
<feature type="compositionally biased region" description="Low complexity" evidence="10">
    <location>
        <begin position="331"/>
        <end position="343"/>
    </location>
</feature>
<evidence type="ECO:0000256" key="3">
    <source>
        <dbReference type="ARBA" id="ARBA00022679"/>
    </source>
</evidence>
<dbReference type="EMBL" id="PDLM01000001">
    <property type="protein sequence ID" value="RDW88342.1"/>
    <property type="molecule type" value="Genomic_DNA"/>
</dbReference>
<evidence type="ECO:0000313" key="11">
    <source>
        <dbReference type="EMBL" id="RDW88342.1"/>
    </source>
</evidence>
<dbReference type="PANTHER" id="PTHR31571:SF2">
    <property type="entry name" value="HISTONE ACETYLTRANSFERASE RTT109"/>
    <property type="match status" value="1"/>
</dbReference>
<dbReference type="PANTHER" id="PTHR31571">
    <property type="entry name" value="ALTERED INHERITANCE OF MITOCHONDRIA PROTEIN 6"/>
    <property type="match status" value="1"/>
</dbReference>
<dbReference type="STRING" id="1849047.A0A3D8SPX4"/>
<feature type="region of interest" description="Disordered" evidence="10">
    <location>
        <begin position="328"/>
        <end position="360"/>
    </location>
</feature>
<evidence type="ECO:0000256" key="9">
    <source>
        <dbReference type="ARBA" id="ARBA00048940"/>
    </source>
</evidence>
<accession>A0A3D8SPX4</accession>
<gene>
    <name evidence="11" type="ORF">BP6252_00374</name>
</gene>
<keyword evidence="5" id="KW-0007">Acetylation</keyword>
<keyword evidence="4" id="KW-0227">DNA damage</keyword>
<evidence type="ECO:0000256" key="4">
    <source>
        <dbReference type="ARBA" id="ARBA00022763"/>
    </source>
</evidence>
<comment type="subcellular location">
    <subcellularLocation>
        <location evidence="1">Nucleus</location>
    </subcellularLocation>
</comment>
<dbReference type="OrthoDB" id="3361892at2759"/>
<dbReference type="PROSITE" id="PS51728">
    <property type="entry name" value="RTT109_HAT"/>
    <property type="match status" value="1"/>
</dbReference>
<feature type="compositionally biased region" description="Polar residues" evidence="10">
    <location>
        <begin position="346"/>
        <end position="359"/>
    </location>
</feature>
<evidence type="ECO:0000256" key="6">
    <source>
        <dbReference type="ARBA" id="ARBA00023015"/>
    </source>
</evidence>
<dbReference type="InterPro" id="IPR051236">
    <property type="entry name" value="HAT_RTT109-like"/>
</dbReference>
<dbReference type="InterPro" id="IPR016849">
    <property type="entry name" value="Rtt109"/>
</dbReference>
<feature type="region of interest" description="Disordered" evidence="10">
    <location>
        <begin position="397"/>
        <end position="418"/>
    </location>
</feature>
<keyword evidence="8" id="KW-0539">Nucleus</keyword>
<evidence type="ECO:0000256" key="5">
    <source>
        <dbReference type="ARBA" id="ARBA00022990"/>
    </source>
</evidence>
<dbReference type="GO" id="GO:0006974">
    <property type="term" value="P:DNA damage response"/>
    <property type="evidence" value="ECO:0007669"/>
    <property type="project" value="UniProtKB-KW"/>
</dbReference>
<keyword evidence="6" id="KW-0805">Transcription regulation</keyword>
<dbReference type="Pfam" id="PF08214">
    <property type="entry name" value="HAT_KAT11"/>
    <property type="match status" value="1"/>
</dbReference>
<protein>
    <recommendedName>
        <fullName evidence="2">histone acetyltransferase</fullName>
        <ecNumber evidence="2">2.3.1.48</ecNumber>
    </recommendedName>
</protein>
<evidence type="ECO:0000256" key="7">
    <source>
        <dbReference type="ARBA" id="ARBA00023163"/>
    </source>
</evidence>
<comment type="catalytic activity">
    <reaction evidence="9">
        <text>L-lysyl-[histone] + acetyl-CoA = N(6)-acetyl-L-lysyl-[histone] + CoA + H(+)</text>
        <dbReference type="Rhea" id="RHEA:21992"/>
        <dbReference type="Rhea" id="RHEA-COMP:9845"/>
        <dbReference type="Rhea" id="RHEA-COMP:11338"/>
        <dbReference type="ChEBI" id="CHEBI:15378"/>
        <dbReference type="ChEBI" id="CHEBI:29969"/>
        <dbReference type="ChEBI" id="CHEBI:57287"/>
        <dbReference type="ChEBI" id="CHEBI:57288"/>
        <dbReference type="ChEBI" id="CHEBI:61930"/>
        <dbReference type="EC" id="2.3.1.48"/>
    </reaction>
    <physiologicalReaction direction="left-to-right" evidence="9">
        <dbReference type="Rhea" id="RHEA:21993"/>
    </physiologicalReaction>
</comment>
<evidence type="ECO:0000256" key="10">
    <source>
        <dbReference type="SAM" id="MobiDB-lite"/>
    </source>
</evidence>
<sequence length="570" mass="63535">MAAHERLTPKPAIASPLLIQQLAKVLPKDVAFKLYHLSTPPTRTSAIYSTPPRGRPERTYCENHFLTVSIQISPATDESPAKEVLIFAIEVLIYSTAHSTTFFVSKADSTGYLHLLRLPKGTPSPLRETSSTFLRHLIEQRQRLNTRSVISLFARAQDQYLFPGSIENDGKHVLDDRGLVRWWCRVLNPLVENVKLKSEKCSWSSINGYLLIPGLDTYETTSYIPSKIKPPSQDSPWTVGHPLQEIARNPESLPPRCLIPHYPDDPKSRFLDELDDEISKGERESVGRWKSVKTVDQFWEMMAFRQECSAGRLVGFIWLVFNPDIPSKAPVSSDSQTTVSTDSTEIRGQSASISASQTQDHSDLALSPITSYGASSQIQSRISPLKSEGADMLSVPEELSNLTKAPPAKKQKKKKLTGRIVPRQPRIKTKNRNYILERPENTAYYRWNAEGRGQVIVEEGDYSRITELLLRLDFANIELATSSSRRWVLEVKSSAWGEMSDAWGQTVVGTRETQVQVATSSTGVNTLTMGLVRKKRKAGAEPDPPAATASNAAPVINVLSSGMIRKKVKS</sequence>
<keyword evidence="3" id="KW-0808">Transferase</keyword>
<name>A0A3D8SPX4_9HELO</name>
<evidence type="ECO:0000256" key="2">
    <source>
        <dbReference type="ARBA" id="ARBA00013184"/>
    </source>
</evidence>
<dbReference type="SMART" id="SM01250">
    <property type="entry name" value="KAT11"/>
    <property type="match status" value="1"/>
</dbReference>
<reference evidence="11 12" key="1">
    <citation type="journal article" date="2018" name="IMA Fungus">
        <title>IMA Genome-F 9: Draft genome sequence of Annulohypoxylon stygium, Aspergillus mulundensis, Berkeleyomyces basicola (syn. Thielaviopsis basicola), Ceratocystis smalleyi, two Cercospora beticola strains, Coleophoma cylindrospora, Fusarium fracticaudum, Phialophora cf. hyalina, and Morchella septimelata.</title>
        <authorList>
            <person name="Wingfield B.D."/>
            <person name="Bills G.F."/>
            <person name="Dong Y."/>
            <person name="Huang W."/>
            <person name="Nel W.J."/>
            <person name="Swalarsk-Parry B.S."/>
            <person name="Vaghefi N."/>
            <person name="Wilken P.M."/>
            <person name="An Z."/>
            <person name="de Beer Z.W."/>
            <person name="De Vos L."/>
            <person name="Chen L."/>
            <person name="Duong T.A."/>
            <person name="Gao Y."/>
            <person name="Hammerbacher A."/>
            <person name="Kikkert J.R."/>
            <person name="Li Y."/>
            <person name="Li H."/>
            <person name="Li K."/>
            <person name="Li Q."/>
            <person name="Liu X."/>
            <person name="Ma X."/>
            <person name="Naidoo K."/>
            <person name="Pethybridge S.J."/>
            <person name="Sun J."/>
            <person name="Steenkamp E.T."/>
            <person name="van der Nest M.A."/>
            <person name="van Wyk S."/>
            <person name="Wingfield M.J."/>
            <person name="Xiong C."/>
            <person name="Yue Q."/>
            <person name="Zhang X."/>
        </authorList>
    </citation>
    <scope>NUCLEOTIDE SEQUENCE [LARGE SCALE GENOMIC DNA]</scope>
    <source>
        <strain evidence="11 12">BP6252</strain>
    </source>
</reference>
<dbReference type="GO" id="GO:0032931">
    <property type="term" value="F:histone H3K56 acetyltransferase activity"/>
    <property type="evidence" value="ECO:0007669"/>
    <property type="project" value="TreeGrafter"/>
</dbReference>
<dbReference type="AlphaFoldDB" id="A0A3D8SPX4"/>
<comment type="caution">
    <text evidence="11">The sequence shown here is derived from an EMBL/GenBank/DDBJ whole genome shotgun (WGS) entry which is preliminary data.</text>
</comment>
<proteinExistence type="predicted"/>
<dbReference type="Proteomes" id="UP000256645">
    <property type="component" value="Unassembled WGS sequence"/>
</dbReference>
<dbReference type="InterPro" id="IPR013178">
    <property type="entry name" value="Histone_AcTrfase_Rtt109/CBP"/>
</dbReference>
<evidence type="ECO:0000256" key="1">
    <source>
        <dbReference type="ARBA" id="ARBA00004123"/>
    </source>
</evidence>
<dbReference type="EC" id="2.3.1.48" evidence="2"/>
<feature type="compositionally biased region" description="Basic residues" evidence="10">
    <location>
        <begin position="407"/>
        <end position="417"/>
    </location>
</feature>
<dbReference type="GO" id="GO:0005634">
    <property type="term" value="C:nucleus"/>
    <property type="evidence" value="ECO:0007669"/>
    <property type="project" value="UniProtKB-SubCell"/>
</dbReference>